<dbReference type="GO" id="GO:0005737">
    <property type="term" value="C:cytoplasm"/>
    <property type="evidence" value="ECO:0007669"/>
    <property type="project" value="TreeGrafter"/>
</dbReference>
<dbReference type="PANTHER" id="PTHR10625:SF31">
    <property type="entry name" value="HISTONE DEACETYLASE DOMAIN-CONTAINING PROTEIN"/>
    <property type="match status" value="1"/>
</dbReference>
<reference evidence="3" key="1">
    <citation type="submission" date="2017-02" db="EMBL/GenBank/DDBJ databases">
        <title>Draft Genome Sequence of the Salt Water Bacterium Oceanospirillum linum ATCC 11336.</title>
        <authorList>
            <person name="Trachtenberg A.M."/>
            <person name="Carney J.G."/>
            <person name="Linnane J.D."/>
            <person name="Rheaume B.A."/>
            <person name="Pitts N.L."/>
            <person name="Mykles D.L."/>
            <person name="Maclea K.S."/>
        </authorList>
    </citation>
    <scope>NUCLEOTIDE SEQUENCE [LARGE SCALE GENOMIC DNA]</scope>
    <source>
        <strain evidence="3">ATCC 11336</strain>
    </source>
</reference>
<name>A0A1T1HDD5_OCELI</name>
<dbReference type="PRINTS" id="PR01270">
    <property type="entry name" value="HDASUPER"/>
</dbReference>
<proteinExistence type="inferred from homology"/>
<organism evidence="3 4">
    <name type="scientific">Oceanospirillum linum</name>
    <dbReference type="NCBI Taxonomy" id="966"/>
    <lineage>
        <taxon>Bacteria</taxon>
        <taxon>Pseudomonadati</taxon>
        <taxon>Pseudomonadota</taxon>
        <taxon>Gammaproteobacteria</taxon>
        <taxon>Oceanospirillales</taxon>
        <taxon>Oceanospirillaceae</taxon>
        <taxon>Oceanospirillum</taxon>
    </lineage>
</organism>
<evidence type="ECO:0000313" key="3">
    <source>
        <dbReference type="EMBL" id="OOV87727.1"/>
    </source>
</evidence>
<dbReference type="Gene3D" id="3.40.800.20">
    <property type="entry name" value="Histone deacetylase domain"/>
    <property type="match status" value="1"/>
</dbReference>
<comment type="caution">
    <text evidence="3">The sequence shown here is derived from an EMBL/GenBank/DDBJ whole genome shotgun (WGS) entry which is preliminary data.</text>
</comment>
<dbReference type="STRING" id="966.BTA35_0206885"/>
<evidence type="ECO:0000259" key="2">
    <source>
        <dbReference type="Pfam" id="PF00850"/>
    </source>
</evidence>
<dbReference type="InterPro" id="IPR000286">
    <property type="entry name" value="HDACs"/>
</dbReference>
<dbReference type="EMBL" id="MTSD02000002">
    <property type="protein sequence ID" value="OOV87727.1"/>
    <property type="molecule type" value="Genomic_DNA"/>
</dbReference>
<dbReference type="Pfam" id="PF00850">
    <property type="entry name" value="Hist_deacetyl"/>
    <property type="match status" value="1"/>
</dbReference>
<dbReference type="InterPro" id="IPR037138">
    <property type="entry name" value="His_deacetylse_dom_sf"/>
</dbReference>
<dbReference type="CDD" id="cd09996">
    <property type="entry name" value="HDAC_classII_1"/>
    <property type="match status" value="1"/>
</dbReference>
<protein>
    <submittedName>
        <fullName evidence="3">Class II histone deacetylase</fullName>
    </submittedName>
</protein>
<accession>A0A1T1HDD5</accession>
<dbReference type="AlphaFoldDB" id="A0A1T1HDD5"/>
<evidence type="ECO:0000256" key="1">
    <source>
        <dbReference type="ARBA" id="ARBA00005947"/>
    </source>
</evidence>
<dbReference type="InterPro" id="IPR023801">
    <property type="entry name" value="His_deacetylse_dom"/>
</dbReference>
<dbReference type="SUPFAM" id="SSF52768">
    <property type="entry name" value="Arginase/deacetylase"/>
    <property type="match status" value="1"/>
</dbReference>
<dbReference type="GO" id="GO:0004407">
    <property type="term" value="F:histone deacetylase activity"/>
    <property type="evidence" value="ECO:0007669"/>
    <property type="project" value="TreeGrafter"/>
</dbReference>
<evidence type="ECO:0000313" key="4">
    <source>
        <dbReference type="Proteomes" id="UP000190064"/>
    </source>
</evidence>
<keyword evidence="4" id="KW-1185">Reference proteome</keyword>
<dbReference type="Proteomes" id="UP000190064">
    <property type="component" value="Unassembled WGS sequence"/>
</dbReference>
<comment type="similarity">
    <text evidence="1">Belongs to the histone deacetylase family.</text>
</comment>
<dbReference type="PANTHER" id="PTHR10625">
    <property type="entry name" value="HISTONE DEACETYLASE HDAC1-RELATED"/>
    <property type="match status" value="1"/>
</dbReference>
<sequence>MRKTGFAYHEICMWHDAGPCSVFDQAGGFIQPATAAENPETKRRLRNLLEVSGLLHELVPIAGELAEMSDLQLFHTSEYLQRLAEASESGFGDGGEYAPFRKDSFEIARKSAGLAIATVEAVLRGEVDNGYCLSRPPGHHAERDRGRGFCLIGNIPVAIMAAQVKGLVKRVAVIDWDVHHGNGTQQAFYDNGDILTISLHHENNYPINSGGADERGKGEGLGLNLNIPLNAGSGIGAYQATLEQLVIPALEAFKPELIVVACGYDASAMDPLGCMILNSTAFANMTQSLMEVADHLCDGKLVMVHEGGYSEGYVPFCGHAVIETLSESSIKVPDPVASDIARWGQQDIQPHQQALLDRLRPLLEDIR</sequence>
<dbReference type="GO" id="GO:0040029">
    <property type="term" value="P:epigenetic regulation of gene expression"/>
    <property type="evidence" value="ECO:0007669"/>
    <property type="project" value="TreeGrafter"/>
</dbReference>
<dbReference type="RefSeq" id="WP_078319074.1">
    <property type="nucleotide sequence ID" value="NZ_FXTS01000002.1"/>
</dbReference>
<dbReference type="InterPro" id="IPR023696">
    <property type="entry name" value="Ureohydrolase_dom_sf"/>
</dbReference>
<gene>
    <name evidence="3" type="ORF">BTA35_0206885</name>
</gene>
<feature type="domain" description="Histone deacetylase" evidence="2">
    <location>
        <begin position="37"/>
        <end position="324"/>
    </location>
</feature>